<reference evidence="2 3" key="1">
    <citation type="journal article" date="2014" name="PLoS Genet.">
        <title>Phylogenetically driven sequencing of extremely halophilic archaea reveals strategies for static and dynamic osmo-response.</title>
        <authorList>
            <person name="Becker E.A."/>
            <person name="Seitzer P.M."/>
            <person name="Tritt A."/>
            <person name="Larsen D."/>
            <person name="Krusor M."/>
            <person name="Yao A.I."/>
            <person name="Wu D."/>
            <person name="Madern D."/>
            <person name="Eisen J.A."/>
            <person name="Darling A.E."/>
            <person name="Facciotti M.T."/>
        </authorList>
    </citation>
    <scope>NUCLEOTIDE SEQUENCE [LARGE SCALE GENOMIC DNA]</scope>
    <source>
        <strain evidence="2 3">DSM 3751</strain>
    </source>
</reference>
<gene>
    <name evidence="2" type="ORF">C487_11242</name>
</gene>
<comment type="caution">
    <text evidence="2">The sequence shown here is derived from an EMBL/GenBank/DDBJ whole genome shotgun (WGS) entry which is preliminary data.</text>
</comment>
<evidence type="ECO:0000313" key="2">
    <source>
        <dbReference type="EMBL" id="ELY76655.1"/>
    </source>
</evidence>
<accession>L9YR05</accession>
<feature type="region of interest" description="Disordered" evidence="1">
    <location>
        <begin position="26"/>
        <end position="68"/>
    </location>
</feature>
<name>L9YR05_9EURY</name>
<sequence length="104" mass="11668">MSSFETDLDGTRWPLVRRRVSLERPRARRPVSRSYPAVTDWRPRTGEGGDRRRTRGGTIHAQGSQRAVADRHDCSEAAVSCTISPLHDAGVIEHKQGFVELTDD</sequence>
<protein>
    <submittedName>
        <fullName evidence="2">Uncharacterized protein</fullName>
    </submittedName>
</protein>
<proteinExistence type="predicted"/>
<organism evidence="2 3">
    <name type="scientific">Natrinema pallidum DSM 3751</name>
    <dbReference type="NCBI Taxonomy" id="1227495"/>
    <lineage>
        <taxon>Archaea</taxon>
        <taxon>Methanobacteriati</taxon>
        <taxon>Methanobacteriota</taxon>
        <taxon>Stenosarchaea group</taxon>
        <taxon>Halobacteria</taxon>
        <taxon>Halobacteriales</taxon>
        <taxon>Natrialbaceae</taxon>
        <taxon>Natrinema</taxon>
    </lineage>
</organism>
<evidence type="ECO:0000313" key="3">
    <source>
        <dbReference type="Proteomes" id="UP000011618"/>
    </source>
</evidence>
<dbReference type="EMBL" id="AOII01000069">
    <property type="protein sequence ID" value="ELY76655.1"/>
    <property type="molecule type" value="Genomic_DNA"/>
</dbReference>
<evidence type="ECO:0000256" key="1">
    <source>
        <dbReference type="SAM" id="MobiDB-lite"/>
    </source>
</evidence>
<dbReference type="Proteomes" id="UP000011618">
    <property type="component" value="Unassembled WGS sequence"/>
</dbReference>
<dbReference type="AlphaFoldDB" id="L9YR05"/>
<feature type="compositionally biased region" description="Basic and acidic residues" evidence="1">
    <location>
        <begin position="41"/>
        <end position="51"/>
    </location>
</feature>